<dbReference type="Proteomes" id="UP000035337">
    <property type="component" value="Chromosome"/>
</dbReference>
<feature type="binding site" evidence="9">
    <location>
        <position position="92"/>
    </location>
    <ligand>
        <name>phosphoenolpyruvate</name>
        <dbReference type="ChEBI" id="CHEBI:58702"/>
    </ligand>
</feature>
<dbReference type="Pfam" id="PF00275">
    <property type="entry name" value="EPSP_synthase"/>
    <property type="match status" value="1"/>
</dbReference>
<feature type="binding site" evidence="9">
    <location>
        <position position="166"/>
    </location>
    <ligand>
        <name>3-phosphoshikimate</name>
        <dbReference type="ChEBI" id="CHEBI:145989"/>
    </ligand>
</feature>
<dbReference type="GO" id="GO:0009073">
    <property type="term" value="P:aromatic amino acid family biosynthetic process"/>
    <property type="evidence" value="ECO:0007669"/>
    <property type="project" value="UniProtKB-KW"/>
</dbReference>
<feature type="binding site" evidence="9">
    <location>
        <position position="21"/>
    </location>
    <ligand>
        <name>phosphoenolpyruvate</name>
        <dbReference type="ChEBI" id="CHEBI:58702"/>
    </ligand>
</feature>
<feature type="binding site" evidence="9">
    <location>
        <position position="166"/>
    </location>
    <ligand>
        <name>phosphoenolpyruvate</name>
        <dbReference type="ChEBI" id="CHEBI:58702"/>
    </ligand>
</feature>
<evidence type="ECO:0000256" key="9">
    <source>
        <dbReference type="HAMAP-Rule" id="MF_00210"/>
    </source>
</evidence>
<comment type="caution">
    <text evidence="9">Lacks conserved residue(s) required for the propagation of feature annotation.</text>
</comment>
<dbReference type="PIRSF" id="PIRSF000505">
    <property type="entry name" value="EPSPS"/>
    <property type="match status" value="1"/>
</dbReference>
<proteinExistence type="inferred from homology"/>
<gene>
    <name evidence="9 11" type="primary">aroA</name>
    <name evidence="11" type="ORF">Epro_1274</name>
</gene>
<evidence type="ECO:0000313" key="12">
    <source>
        <dbReference type="Proteomes" id="UP000035337"/>
    </source>
</evidence>
<protein>
    <recommendedName>
        <fullName evidence="9">3-phosphoshikimate 1-carboxyvinyltransferase</fullName>
        <ecNumber evidence="9">2.5.1.19</ecNumber>
    </recommendedName>
    <alternativeName>
        <fullName evidence="9">5-enolpyruvylshikimate-3-phosphate synthase</fullName>
        <shortName evidence="9">EPSP synthase</shortName>
        <shortName evidence="9">EPSPS</shortName>
    </alternativeName>
</protein>
<dbReference type="FunFam" id="3.65.10.10:FF:000005">
    <property type="entry name" value="3-phosphoshikimate 1-carboxyvinyltransferase"/>
    <property type="match status" value="1"/>
</dbReference>
<dbReference type="InterPro" id="IPR023193">
    <property type="entry name" value="EPSP_synthase_CS"/>
</dbReference>
<comment type="pathway">
    <text evidence="2 9">Metabolic intermediate biosynthesis; chorismate biosynthesis; chorismate from D-erythrose 4-phosphate and phosphoenolpyruvate: step 6/7.</text>
</comment>
<keyword evidence="7 9" id="KW-0057">Aromatic amino acid biosynthesis</keyword>
<feature type="binding site" evidence="9">
    <location>
        <position position="386"/>
    </location>
    <ligand>
        <name>phosphoenolpyruvate</name>
        <dbReference type="ChEBI" id="CHEBI:58702"/>
    </ligand>
</feature>
<keyword evidence="12" id="KW-1185">Reference proteome</keyword>
<dbReference type="STRING" id="1408281.Epro_1274"/>
<dbReference type="AlphaFoldDB" id="A0A0G3WK21"/>
<feature type="binding site" evidence="9">
    <location>
        <position position="21"/>
    </location>
    <ligand>
        <name>3-phosphoshikimate</name>
        <dbReference type="ChEBI" id="CHEBI:145989"/>
    </ligand>
</feature>
<dbReference type="GO" id="GO:0009423">
    <property type="term" value="P:chorismate biosynthetic process"/>
    <property type="evidence" value="ECO:0007669"/>
    <property type="project" value="UniProtKB-UniRule"/>
</dbReference>
<dbReference type="KEGG" id="epo:Epro_1274"/>
<evidence type="ECO:0000256" key="1">
    <source>
        <dbReference type="ARBA" id="ARBA00002174"/>
    </source>
</evidence>
<reference evidence="11 12" key="1">
    <citation type="submission" date="2014-09" db="EMBL/GenBank/DDBJ databases">
        <title>Complete genome sequence of Endomicrobium proavitum.</title>
        <authorList>
            <person name="Zheng H."/>
        </authorList>
    </citation>
    <scope>NUCLEOTIDE SEQUENCE [LARGE SCALE GENOMIC DNA]</scope>
    <source>
        <strain evidence="11 12">Rsa215</strain>
    </source>
</reference>
<organism evidence="11 12">
    <name type="scientific">Endomicrobium proavitum</name>
    <dbReference type="NCBI Taxonomy" id="1408281"/>
    <lineage>
        <taxon>Bacteria</taxon>
        <taxon>Pseudomonadati</taxon>
        <taxon>Elusimicrobiota</taxon>
        <taxon>Endomicrobiia</taxon>
        <taxon>Endomicrobiales</taxon>
        <taxon>Endomicrobiaceae</taxon>
        <taxon>Endomicrobium</taxon>
    </lineage>
</organism>
<dbReference type="PROSITE" id="PS00104">
    <property type="entry name" value="EPSP_SYNTHASE_1"/>
    <property type="match status" value="1"/>
</dbReference>
<dbReference type="OrthoDB" id="9809920at2"/>
<comment type="function">
    <text evidence="1 9">Catalyzes the transfer of the enolpyruvyl moiety of phosphoenolpyruvate (PEP) to the 5-hydroxyl of shikimate-3-phosphate (S3P) to produce enolpyruvyl shikimate-3-phosphate and inorganic phosphate.</text>
</comment>
<evidence type="ECO:0000256" key="6">
    <source>
        <dbReference type="ARBA" id="ARBA00022679"/>
    </source>
</evidence>
<feature type="binding site" evidence="9">
    <location>
        <position position="120"/>
    </location>
    <ligand>
        <name>phosphoenolpyruvate</name>
        <dbReference type="ChEBI" id="CHEBI:58702"/>
    </ligand>
</feature>
<dbReference type="InterPro" id="IPR001986">
    <property type="entry name" value="Enolpyruvate_Tfrase_dom"/>
</dbReference>
<comment type="subcellular location">
    <subcellularLocation>
        <location evidence="9">Cytoplasm</location>
    </subcellularLocation>
</comment>
<feature type="binding site" evidence="9">
    <location>
        <position position="22"/>
    </location>
    <ligand>
        <name>3-phosphoshikimate</name>
        <dbReference type="ChEBI" id="CHEBI:145989"/>
    </ligand>
</feature>
<dbReference type="InterPro" id="IPR036968">
    <property type="entry name" value="Enolpyruvate_Tfrase_sf"/>
</dbReference>
<evidence type="ECO:0000259" key="10">
    <source>
        <dbReference type="Pfam" id="PF00275"/>
    </source>
</evidence>
<dbReference type="FunFam" id="3.65.10.10:FF:000006">
    <property type="entry name" value="3-phosphoshikimate 1-carboxyvinyltransferase"/>
    <property type="match status" value="1"/>
</dbReference>
<dbReference type="PANTHER" id="PTHR21090">
    <property type="entry name" value="AROM/DEHYDROQUINATE SYNTHASE"/>
    <property type="match status" value="1"/>
</dbReference>
<name>A0A0G3WK21_9BACT</name>
<dbReference type="EMBL" id="CP009498">
    <property type="protein sequence ID" value="AKL98653.1"/>
    <property type="molecule type" value="Genomic_DNA"/>
</dbReference>
<dbReference type="SUPFAM" id="SSF55205">
    <property type="entry name" value="EPT/RTPC-like"/>
    <property type="match status" value="1"/>
</dbReference>
<comment type="similarity">
    <text evidence="3 9">Belongs to the EPSP synthase family.</text>
</comment>
<feature type="domain" description="Enolpyruvate transferase" evidence="10">
    <location>
        <begin position="8"/>
        <end position="421"/>
    </location>
</feature>
<dbReference type="HAMAP" id="MF_00210">
    <property type="entry name" value="EPSP_synth"/>
    <property type="match status" value="1"/>
</dbReference>
<evidence type="ECO:0000313" key="11">
    <source>
        <dbReference type="EMBL" id="AKL98653.1"/>
    </source>
</evidence>
<dbReference type="InterPro" id="IPR013792">
    <property type="entry name" value="RNA3'P_cycl/enolpyr_Trfase_a/b"/>
</dbReference>
<evidence type="ECO:0000256" key="2">
    <source>
        <dbReference type="ARBA" id="ARBA00004811"/>
    </source>
</evidence>
<dbReference type="Gene3D" id="3.65.10.10">
    <property type="entry name" value="Enolpyruvate transferase domain"/>
    <property type="match status" value="2"/>
</dbReference>
<feature type="binding site" evidence="9">
    <location>
        <position position="339"/>
    </location>
    <ligand>
        <name>3-phosphoshikimate</name>
        <dbReference type="ChEBI" id="CHEBI:145989"/>
    </ligand>
</feature>
<dbReference type="EC" id="2.5.1.19" evidence="9"/>
<dbReference type="NCBIfam" id="TIGR01356">
    <property type="entry name" value="aroA"/>
    <property type="match status" value="1"/>
</dbReference>
<comment type="catalytic activity">
    <reaction evidence="8">
        <text>3-phosphoshikimate + phosphoenolpyruvate = 5-O-(1-carboxyvinyl)-3-phosphoshikimate + phosphate</text>
        <dbReference type="Rhea" id="RHEA:21256"/>
        <dbReference type="ChEBI" id="CHEBI:43474"/>
        <dbReference type="ChEBI" id="CHEBI:57701"/>
        <dbReference type="ChEBI" id="CHEBI:58702"/>
        <dbReference type="ChEBI" id="CHEBI:145989"/>
        <dbReference type="EC" id="2.5.1.19"/>
    </reaction>
    <physiologicalReaction direction="left-to-right" evidence="8">
        <dbReference type="Rhea" id="RHEA:21257"/>
    </physiologicalReaction>
</comment>
<dbReference type="InterPro" id="IPR006264">
    <property type="entry name" value="EPSP_synthase"/>
</dbReference>
<dbReference type="GO" id="GO:0003866">
    <property type="term" value="F:3-phosphoshikimate 1-carboxyvinyltransferase activity"/>
    <property type="evidence" value="ECO:0007669"/>
    <property type="project" value="UniProtKB-UniRule"/>
</dbReference>
<dbReference type="PANTHER" id="PTHR21090:SF5">
    <property type="entry name" value="PENTAFUNCTIONAL AROM POLYPEPTIDE"/>
    <property type="match status" value="1"/>
</dbReference>
<evidence type="ECO:0000256" key="3">
    <source>
        <dbReference type="ARBA" id="ARBA00009948"/>
    </source>
</evidence>
<feature type="binding site" evidence="9">
    <location>
        <position position="343"/>
    </location>
    <ligand>
        <name>phosphoenolpyruvate</name>
        <dbReference type="ChEBI" id="CHEBI:58702"/>
    </ligand>
</feature>
<dbReference type="RefSeq" id="WP_052571394.1">
    <property type="nucleotide sequence ID" value="NZ_CP009498.1"/>
</dbReference>
<accession>A0A0G3WK21</accession>
<dbReference type="UniPathway" id="UPA00053">
    <property type="reaction ID" value="UER00089"/>
</dbReference>
<dbReference type="PROSITE" id="PS00885">
    <property type="entry name" value="EPSP_SYNTHASE_2"/>
    <property type="match status" value="1"/>
</dbReference>
<feature type="active site" description="Proton acceptor" evidence="9">
    <location>
        <position position="312"/>
    </location>
</feature>
<evidence type="ECO:0000256" key="4">
    <source>
        <dbReference type="ARBA" id="ARBA00022490"/>
    </source>
</evidence>
<feature type="binding site" evidence="9">
    <location>
        <position position="164"/>
    </location>
    <ligand>
        <name>3-phosphoshikimate</name>
        <dbReference type="ChEBI" id="CHEBI:145989"/>
    </ligand>
</feature>
<evidence type="ECO:0000256" key="7">
    <source>
        <dbReference type="ARBA" id="ARBA00023141"/>
    </source>
</evidence>
<keyword evidence="4 9" id="KW-0963">Cytoplasm</keyword>
<feature type="binding site" evidence="9">
    <location>
        <position position="26"/>
    </location>
    <ligand>
        <name>3-phosphoshikimate</name>
        <dbReference type="ChEBI" id="CHEBI:145989"/>
    </ligand>
</feature>
<keyword evidence="6 9" id="KW-0808">Transferase</keyword>
<dbReference type="GO" id="GO:0005737">
    <property type="term" value="C:cytoplasm"/>
    <property type="evidence" value="ECO:0007669"/>
    <property type="project" value="UniProtKB-SubCell"/>
</dbReference>
<evidence type="ECO:0000256" key="5">
    <source>
        <dbReference type="ARBA" id="ARBA00022605"/>
    </source>
</evidence>
<feature type="binding site" evidence="9">
    <location>
        <position position="312"/>
    </location>
    <ligand>
        <name>3-phosphoshikimate</name>
        <dbReference type="ChEBI" id="CHEBI:145989"/>
    </ligand>
</feature>
<comment type="subunit">
    <text evidence="9">Monomer.</text>
</comment>
<dbReference type="CDD" id="cd01556">
    <property type="entry name" value="EPSP_synthase"/>
    <property type="match status" value="1"/>
</dbReference>
<sequence length="426" mass="45454">MEIKLNKACKIEGTVEIPADKSITHRAVMLSSLASGGSVIKNYLPSDDCLRTIAAFEQMGAKIKTEGSALYIDGAGLKLQKPQKEIYAGNSGTTTRLLCGILAGQNFESVITGDESLSKRPMQRVIEPLSQMGAKINSNSGKLPLVIKGASPLKAIKYTSDKSSAQVKSAVLFAGLYANAATTYSEPVKSRDHSERMFQAYGAKVEVAANSVTVYPAEKLNAQNITVPGDISSAAFFIAAALIVPNSKLTITNVGINPTRDGILEVLKKMGADISIENIRDVSGEPVADIIVRYSKLKAVNIGADIIPRMVDEVPVFALIAAHAEGITKITGAKELRVKESDRISAIKGQLSKMGAHIEELEDGFIIEGNGAELSGATVNSFYDHRIAMTLAVASLVANGETVIKDCECVDISFPSFFEVLKKICR</sequence>
<dbReference type="GO" id="GO:0008652">
    <property type="term" value="P:amino acid biosynthetic process"/>
    <property type="evidence" value="ECO:0007669"/>
    <property type="project" value="UniProtKB-KW"/>
</dbReference>
<keyword evidence="5 9" id="KW-0028">Amino-acid biosynthesis</keyword>
<dbReference type="PATRIC" id="fig|1408281.3.peg.1318"/>
<evidence type="ECO:0000256" key="8">
    <source>
        <dbReference type="ARBA" id="ARBA00044633"/>
    </source>
</evidence>